<gene>
    <name evidence="3" type="ORF">GPA25_21440</name>
</gene>
<name>A0ABX1QFU0_9RHOO</name>
<keyword evidence="4" id="KW-1185">Reference proteome</keyword>
<feature type="domain" description="Transposase IS110-like N-terminal" evidence="1">
    <location>
        <begin position="6"/>
        <end position="145"/>
    </location>
</feature>
<dbReference type="Pfam" id="PF01548">
    <property type="entry name" value="DEDD_Tnp_IS110"/>
    <property type="match status" value="1"/>
</dbReference>
<feature type="domain" description="Transposase IS116/IS110/IS902 C-terminal" evidence="2">
    <location>
        <begin position="210"/>
        <end position="291"/>
    </location>
</feature>
<sequence>MTITRIGLDIAKSVFQLHGVDARGKTVLRKTLARGEVLGFFANCPVCLIGIEACAGSHYWARELIRLGHDVRLMAAQFVIPYRKSGKNDATDAEAICEAVGRPNMRFVPVKSEEAQAVLAVHRARALTVSERTALVNQVRGLLGEFGIVASAGIAHARKLLAEIGAGARSLPVLARETFGELHERLRTLDERILAYDRKISALAQQSEAARRLMAIEGIGPVTASAIVASVGPATTFTSARQFAAWLGLTPRQHSSGGKTVLGGISKRGDVVLRTLLIHGARSVLRLTAARADRKSQWVERLKARSCNNVAAVALAAKNARIIWAMLVRGTDYRVAAAATA</sequence>
<dbReference type="InterPro" id="IPR002525">
    <property type="entry name" value="Transp_IS110-like_N"/>
</dbReference>
<proteinExistence type="predicted"/>
<evidence type="ECO:0000259" key="2">
    <source>
        <dbReference type="Pfam" id="PF02371"/>
    </source>
</evidence>
<evidence type="ECO:0000259" key="1">
    <source>
        <dbReference type="Pfam" id="PF01548"/>
    </source>
</evidence>
<dbReference type="InterPro" id="IPR047650">
    <property type="entry name" value="Transpos_IS110"/>
</dbReference>
<comment type="caution">
    <text evidence="3">The sequence shown here is derived from an EMBL/GenBank/DDBJ whole genome shotgun (WGS) entry which is preliminary data.</text>
</comment>
<protein>
    <submittedName>
        <fullName evidence="3">IS110 family transposase</fullName>
    </submittedName>
</protein>
<evidence type="ECO:0000313" key="3">
    <source>
        <dbReference type="EMBL" id="NMG77318.1"/>
    </source>
</evidence>
<dbReference type="EMBL" id="WTVQ01000058">
    <property type="protein sequence ID" value="NMG77318.1"/>
    <property type="molecule type" value="Genomic_DNA"/>
</dbReference>
<dbReference type="RefSeq" id="WP_169262458.1">
    <property type="nucleotide sequence ID" value="NZ_WTVQ01000058.1"/>
</dbReference>
<dbReference type="Proteomes" id="UP000648984">
    <property type="component" value="Unassembled WGS sequence"/>
</dbReference>
<organism evidence="3 4">
    <name type="scientific">Aromatoleum diolicum</name>
    <dbReference type="NCBI Taxonomy" id="75796"/>
    <lineage>
        <taxon>Bacteria</taxon>
        <taxon>Pseudomonadati</taxon>
        <taxon>Pseudomonadota</taxon>
        <taxon>Betaproteobacteria</taxon>
        <taxon>Rhodocyclales</taxon>
        <taxon>Rhodocyclaceae</taxon>
        <taxon>Aromatoleum</taxon>
    </lineage>
</organism>
<dbReference type="Pfam" id="PF02371">
    <property type="entry name" value="Transposase_20"/>
    <property type="match status" value="1"/>
</dbReference>
<dbReference type="InterPro" id="IPR003346">
    <property type="entry name" value="Transposase_20"/>
</dbReference>
<dbReference type="NCBIfam" id="NF033542">
    <property type="entry name" value="transpos_IS110"/>
    <property type="match status" value="1"/>
</dbReference>
<reference evidence="3 4" key="1">
    <citation type="submission" date="2019-12" db="EMBL/GenBank/DDBJ databases">
        <title>Comparative genomics gives insights into the taxonomy of the Azoarcus-Aromatoleum group and reveals separate origins of nif in the plant-associated Azoarcus and non-plant-associated Aromatoleum sub-groups.</title>
        <authorList>
            <person name="Lafos M."/>
            <person name="Maluk M."/>
            <person name="Batista M."/>
            <person name="Junghare M."/>
            <person name="Carmona M."/>
            <person name="Faoro H."/>
            <person name="Cruz L.M."/>
            <person name="Battistoni F."/>
            <person name="De Souza E."/>
            <person name="Pedrosa F."/>
            <person name="Chen W.-M."/>
            <person name="Poole P.S."/>
            <person name="Dixon R.A."/>
            <person name="James E.K."/>
        </authorList>
    </citation>
    <scope>NUCLEOTIDE SEQUENCE [LARGE SCALE GENOMIC DNA]</scope>
    <source>
        <strain evidence="3 4">22Lin</strain>
    </source>
</reference>
<dbReference type="PANTHER" id="PTHR33055">
    <property type="entry name" value="TRANSPOSASE FOR INSERTION SEQUENCE ELEMENT IS1111A"/>
    <property type="match status" value="1"/>
</dbReference>
<evidence type="ECO:0000313" key="4">
    <source>
        <dbReference type="Proteomes" id="UP000648984"/>
    </source>
</evidence>
<accession>A0ABX1QFU0</accession>
<dbReference type="PANTHER" id="PTHR33055:SF3">
    <property type="entry name" value="PUTATIVE TRANSPOSASE FOR IS117-RELATED"/>
    <property type="match status" value="1"/>
</dbReference>